<keyword evidence="1" id="KW-0175">Coiled coil</keyword>
<gene>
    <name evidence="3" type="ORF">FB390_0262</name>
</gene>
<keyword evidence="4" id="KW-1185">Reference proteome</keyword>
<protein>
    <submittedName>
        <fullName evidence="3">Uncharacterized protein</fullName>
    </submittedName>
</protein>
<name>A0A543F4C0_9NOCA</name>
<dbReference type="AlphaFoldDB" id="A0A543F4C0"/>
<evidence type="ECO:0000313" key="4">
    <source>
        <dbReference type="Proteomes" id="UP000316331"/>
    </source>
</evidence>
<proteinExistence type="predicted"/>
<feature type="coiled-coil region" evidence="1">
    <location>
        <begin position="52"/>
        <end position="97"/>
    </location>
</feature>
<evidence type="ECO:0000313" key="3">
    <source>
        <dbReference type="EMBL" id="TQM28688.1"/>
    </source>
</evidence>
<comment type="caution">
    <text evidence="3">The sequence shown here is derived from an EMBL/GenBank/DDBJ whole genome shotgun (WGS) entry which is preliminary data.</text>
</comment>
<dbReference type="Proteomes" id="UP000316331">
    <property type="component" value="Unassembled WGS sequence"/>
</dbReference>
<reference evidence="3 4" key="1">
    <citation type="submission" date="2019-06" db="EMBL/GenBank/DDBJ databases">
        <title>Sequencing the genomes of 1000 actinobacteria strains.</title>
        <authorList>
            <person name="Klenk H.-P."/>
        </authorList>
    </citation>
    <scope>NUCLEOTIDE SEQUENCE [LARGE SCALE GENOMIC DNA]</scope>
    <source>
        <strain evidence="3 4">DSM 103495</strain>
    </source>
</reference>
<evidence type="ECO:0000256" key="2">
    <source>
        <dbReference type="SAM" id="MobiDB-lite"/>
    </source>
</evidence>
<organism evidence="3 4">
    <name type="scientific">Nocardia bhagyanarayanae</name>
    <dbReference type="NCBI Taxonomy" id="1215925"/>
    <lineage>
        <taxon>Bacteria</taxon>
        <taxon>Bacillati</taxon>
        <taxon>Actinomycetota</taxon>
        <taxon>Actinomycetes</taxon>
        <taxon>Mycobacteriales</taxon>
        <taxon>Nocardiaceae</taxon>
        <taxon>Nocardia</taxon>
    </lineage>
</organism>
<evidence type="ECO:0000256" key="1">
    <source>
        <dbReference type="SAM" id="Coils"/>
    </source>
</evidence>
<sequence>MVNYAEEMDRIGDECRRISAAISEDLIDINRRTADKSRELAEQSAAAMREFWAEHGEEIAKAQAEAEEKERQEVEARAEQERLAAEAREQREAIARSIAARKSKDVVTPIDEDDDPESEYYRRKSWLI</sequence>
<feature type="region of interest" description="Disordered" evidence="2">
    <location>
        <begin position="102"/>
        <end position="128"/>
    </location>
</feature>
<dbReference type="EMBL" id="VFPG01000001">
    <property type="protein sequence ID" value="TQM28688.1"/>
    <property type="molecule type" value="Genomic_DNA"/>
</dbReference>
<accession>A0A543F4C0</accession>